<feature type="transmembrane region" description="Helical" evidence="11">
    <location>
        <begin position="352"/>
        <end position="373"/>
    </location>
</feature>
<dbReference type="InterPro" id="IPR018365">
    <property type="entry name" value="Cell_cycle_FtsW-rel_CS"/>
</dbReference>
<feature type="transmembrane region" description="Helical" evidence="11">
    <location>
        <begin position="199"/>
        <end position="217"/>
    </location>
</feature>
<keyword evidence="5 11" id="KW-0812">Transmembrane</keyword>
<dbReference type="InterPro" id="IPR001182">
    <property type="entry name" value="FtsW/RodA"/>
</dbReference>
<dbReference type="PANTHER" id="PTHR30474">
    <property type="entry name" value="CELL CYCLE PROTEIN"/>
    <property type="match status" value="1"/>
</dbReference>
<keyword evidence="11" id="KW-0997">Cell inner membrane</keyword>
<dbReference type="HOGENOM" id="CLU_029243_2_2_6"/>
<dbReference type="AlphaFoldDB" id="A9KCR2"/>
<feature type="transmembrane region" description="Helical" evidence="11">
    <location>
        <begin position="34"/>
        <end position="53"/>
    </location>
</feature>
<dbReference type="HAMAP" id="MF_02079">
    <property type="entry name" value="PGT_RodA"/>
    <property type="match status" value="1"/>
</dbReference>
<dbReference type="GO" id="GO:0009252">
    <property type="term" value="P:peptidoglycan biosynthetic process"/>
    <property type="evidence" value="ECO:0007669"/>
    <property type="project" value="UniProtKB-UniRule"/>
</dbReference>
<keyword evidence="6 11" id="KW-0133">Cell shape</keyword>
<dbReference type="UniPathway" id="UPA00219"/>
<proteinExistence type="inferred from homology"/>
<evidence type="ECO:0000256" key="8">
    <source>
        <dbReference type="ARBA" id="ARBA00022989"/>
    </source>
</evidence>
<evidence type="ECO:0000256" key="11">
    <source>
        <dbReference type="HAMAP-Rule" id="MF_02079"/>
    </source>
</evidence>
<keyword evidence="4 11" id="KW-0808">Transferase</keyword>
<dbReference type="PROSITE" id="PS00428">
    <property type="entry name" value="FTSW_RODA_SPOVE"/>
    <property type="match status" value="1"/>
</dbReference>
<comment type="pathway">
    <text evidence="11">Cell wall biogenesis; peptidoglycan biosynthesis.</text>
</comment>
<evidence type="ECO:0000313" key="13">
    <source>
        <dbReference type="Proteomes" id="UP000008555"/>
    </source>
</evidence>
<feature type="transmembrane region" description="Helical" evidence="11">
    <location>
        <begin position="89"/>
        <end position="108"/>
    </location>
</feature>
<evidence type="ECO:0000256" key="3">
    <source>
        <dbReference type="ARBA" id="ARBA00022676"/>
    </source>
</evidence>
<comment type="subcellular location">
    <subcellularLocation>
        <location evidence="11">Cell inner membrane</location>
        <topology evidence="11">Multi-pass membrane protein</topology>
    </subcellularLocation>
    <subcellularLocation>
        <location evidence="1">Membrane</location>
        <topology evidence="1">Multi-pass membrane protein</topology>
    </subcellularLocation>
</comment>
<dbReference type="Pfam" id="PF01098">
    <property type="entry name" value="FTSW_RODA_SPOVE"/>
    <property type="match status" value="1"/>
</dbReference>
<keyword evidence="9 11" id="KW-0472">Membrane</keyword>
<evidence type="ECO:0000256" key="6">
    <source>
        <dbReference type="ARBA" id="ARBA00022960"/>
    </source>
</evidence>
<dbReference type="GO" id="GO:0071555">
    <property type="term" value="P:cell wall organization"/>
    <property type="evidence" value="ECO:0007669"/>
    <property type="project" value="UniProtKB-KW"/>
</dbReference>
<keyword evidence="7 11" id="KW-0573">Peptidoglycan synthesis</keyword>
<dbReference type="KEGG" id="cbd:CBUD_1514"/>
<comment type="similarity">
    <text evidence="11">Belongs to the SEDS family. MrdB/RodA subfamily.</text>
</comment>
<keyword evidence="10 11" id="KW-0961">Cell wall biogenesis/degradation</keyword>
<evidence type="ECO:0000256" key="4">
    <source>
        <dbReference type="ARBA" id="ARBA00022679"/>
    </source>
</evidence>
<feature type="transmembrane region" description="Helical" evidence="11">
    <location>
        <begin position="319"/>
        <end position="346"/>
    </location>
</feature>
<dbReference type="NCBIfam" id="TIGR02210">
    <property type="entry name" value="rodA_shape"/>
    <property type="match status" value="1"/>
</dbReference>
<protein>
    <recommendedName>
        <fullName evidence="11">Peptidoglycan glycosyltransferase MrdB</fullName>
        <shortName evidence="11">PGT</shortName>
        <ecNumber evidence="11">2.4.99.28</ecNumber>
    </recommendedName>
    <alternativeName>
        <fullName evidence="11">Cell elongation protein RodA</fullName>
    </alternativeName>
    <alternativeName>
        <fullName evidence="11">Cell wall polymerase</fullName>
    </alternativeName>
    <alternativeName>
        <fullName evidence="11">Peptidoglycan polymerase</fullName>
        <shortName evidence="11">PG polymerase</shortName>
    </alternativeName>
</protein>
<evidence type="ECO:0000313" key="12">
    <source>
        <dbReference type="EMBL" id="ABS77787.2"/>
    </source>
</evidence>
<dbReference type="EC" id="2.4.99.28" evidence="11"/>
<comment type="catalytic activity">
    <reaction evidence="11">
        <text>[GlcNAc-(1-&gt;4)-Mur2Ac(oyl-L-Ala-gamma-D-Glu-L-Lys-D-Ala-D-Ala)](n)-di-trans,octa-cis-undecaprenyl diphosphate + beta-D-GlcNAc-(1-&gt;4)-Mur2Ac(oyl-L-Ala-gamma-D-Glu-L-Lys-D-Ala-D-Ala)-di-trans,octa-cis-undecaprenyl diphosphate = [GlcNAc-(1-&gt;4)-Mur2Ac(oyl-L-Ala-gamma-D-Glu-L-Lys-D-Ala-D-Ala)](n+1)-di-trans,octa-cis-undecaprenyl diphosphate + di-trans,octa-cis-undecaprenyl diphosphate + H(+)</text>
        <dbReference type="Rhea" id="RHEA:23708"/>
        <dbReference type="Rhea" id="RHEA-COMP:9602"/>
        <dbReference type="Rhea" id="RHEA-COMP:9603"/>
        <dbReference type="ChEBI" id="CHEBI:15378"/>
        <dbReference type="ChEBI" id="CHEBI:58405"/>
        <dbReference type="ChEBI" id="CHEBI:60033"/>
        <dbReference type="ChEBI" id="CHEBI:78435"/>
        <dbReference type="EC" id="2.4.99.28"/>
    </reaction>
</comment>
<gene>
    <name evidence="11 12" type="primary">rodA</name>
    <name evidence="11" type="synonym">mrdB</name>
    <name evidence="12" type="ordered locus">CBUD_1514</name>
</gene>
<organism evidence="12 13">
    <name type="scientific">Coxiella burnetii (strain Dugway 5J108-111)</name>
    <dbReference type="NCBI Taxonomy" id="434922"/>
    <lineage>
        <taxon>Bacteria</taxon>
        <taxon>Pseudomonadati</taxon>
        <taxon>Pseudomonadota</taxon>
        <taxon>Gammaproteobacteria</taxon>
        <taxon>Legionellales</taxon>
        <taxon>Coxiellaceae</taxon>
        <taxon>Coxiella</taxon>
    </lineage>
</organism>
<dbReference type="EMBL" id="CP000733">
    <property type="protein sequence ID" value="ABS77787.2"/>
    <property type="molecule type" value="Genomic_DNA"/>
</dbReference>
<dbReference type="GO" id="GO:0015648">
    <property type="term" value="F:lipid-linked peptidoglycan transporter activity"/>
    <property type="evidence" value="ECO:0007669"/>
    <property type="project" value="TreeGrafter"/>
</dbReference>
<evidence type="ECO:0000256" key="1">
    <source>
        <dbReference type="ARBA" id="ARBA00004141"/>
    </source>
</evidence>
<dbReference type="GO" id="GO:0008360">
    <property type="term" value="P:regulation of cell shape"/>
    <property type="evidence" value="ECO:0007669"/>
    <property type="project" value="UniProtKB-KW"/>
</dbReference>
<dbReference type="GO" id="GO:0051301">
    <property type="term" value="P:cell division"/>
    <property type="evidence" value="ECO:0007669"/>
    <property type="project" value="InterPro"/>
</dbReference>
<keyword evidence="2 11" id="KW-1003">Cell membrane</keyword>
<sequence>MTTRAHLLNKLNSDSRLKRRMVHLRWQGLPIDPLLLIFVFLLVNVGLFILFSASNQNVSVMLKQTVWLLIGFLVMFIFAYIPPKFYYHWTPWIFSAGLLLLIGVLIFGNISKGARRWFDLGFFHLQPSEIMKLAMPMMLSYYFDNKQLPPKIKPLIISLLLLVFPVILTAKQPDLGTAIIIAAAGLCVLLLAGLNWKLILVFLSLGALSTPILWHFMHGYQKERVLTFLNPERDPLGSGYHIIQSKIAIGSGGLFGKGWLHGTQSHLQFLPAHATDFIFAVTGEELGLIGCLALLILFLAVFGRGFYISSQAQDTFTRLLSGSLSLTFILCTFINIGMVVGILPVVGVPLPLISYGGSSIITTMAGFGMIMSIHTHRKLWTS</sequence>
<feature type="transmembrane region" description="Helical" evidence="11">
    <location>
        <begin position="175"/>
        <end position="192"/>
    </location>
</feature>
<feature type="transmembrane region" description="Helical" evidence="11">
    <location>
        <begin position="152"/>
        <end position="169"/>
    </location>
</feature>
<feature type="transmembrane region" description="Helical" evidence="11">
    <location>
        <begin position="286"/>
        <end position="307"/>
    </location>
</feature>
<dbReference type="RefSeq" id="WP_011997128.1">
    <property type="nucleotide sequence ID" value="NC_009727.1"/>
</dbReference>
<comment type="function">
    <text evidence="11">Peptidoglycan polymerase that is essential for cell wall elongation.</text>
</comment>
<feature type="transmembrane region" description="Helical" evidence="11">
    <location>
        <begin position="65"/>
        <end position="83"/>
    </location>
</feature>
<dbReference type="GO" id="GO:0005886">
    <property type="term" value="C:plasma membrane"/>
    <property type="evidence" value="ECO:0007669"/>
    <property type="project" value="UniProtKB-SubCell"/>
</dbReference>
<dbReference type="Proteomes" id="UP000008555">
    <property type="component" value="Chromosome"/>
</dbReference>
<dbReference type="InterPro" id="IPR011923">
    <property type="entry name" value="RodA/MrdB"/>
</dbReference>
<evidence type="ECO:0000256" key="10">
    <source>
        <dbReference type="ARBA" id="ARBA00023316"/>
    </source>
</evidence>
<accession>A9KCR2</accession>
<name>A9KCR2_COXBN</name>
<evidence type="ECO:0000256" key="2">
    <source>
        <dbReference type="ARBA" id="ARBA00022475"/>
    </source>
</evidence>
<keyword evidence="3 11" id="KW-0328">Glycosyltransferase</keyword>
<dbReference type="GO" id="GO:0008955">
    <property type="term" value="F:peptidoglycan glycosyltransferase activity"/>
    <property type="evidence" value="ECO:0007669"/>
    <property type="project" value="UniProtKB-UniRule"/>
</dbReference>
<dbReference type="GO" id="GO:0032153">
    <property type="term" value="C:cell division site"/>
    <property type="evidence" value="ECO:0007669"/>
    <property type="project" value="TreeGrafter"/>
</dbReference>
<evidence type="ECO:0000256" key="5">
    <source>
        <dbReference type="ARBA" id="ARBA00022692"/>
    </source>
</evidence>
<evidence type="ECO:0000256" key="7">
    <source>
        <dbReference type="ARBA" id="ARBA00022984"/>
    </source>
</evidence>
<keyword evidence="8 11" id="KW-1133">Transmembrane helix</keyword>
<evidence type="ECO:0000256" key="9">
    <source>
        <dbReference type="ARBA" id="ARBA00023136"/>
    </source>
</evidence>
<reference evidence="12 13" key="1">
    <citation type="journal article" date="2009" name="Infect. Immun.">
        <title>Comparative genomics reveal extensive transposon-mediated genomic plasticity and diversity among potential effector proteins within the genus Coxiella.</title>
        <authorList>
            <person name="Beare P.A."/>
            <person name="Unsworth N."/>
            <person name="Andoh M."/>
            <person name="Voth D.E."/>
            <person name="Omsland A."/>
            <person name="Gilk S.D."/>
            <person name="Williams K.P."/>
            <person name="Sobral B.W."/>
            <person name="Kupko J.J.III."/>
            <person name="Porcella S.F."/>
            <person name="Samuel J.E."/>
            <person name="Heinzen R.A."/>
        </authorList>
    </citation>
    <scope>NUCLEOTIDE SEQUENCE [LARGE SCALE GENOMIC DNA]</scope>
    <source>
        <strain evidence="12 13">Dugway 5J108-111</strain>
    </source>
</reference>
<dbReference type="PANTHER" id="PTHR30474:SF1">
    <property type="entry name" value="PEPTIDOGLYCAN GLYCOSYLTRANSFERASE MRDB"/>
    <property type="match status" value="1"/>
</dbReference>